<dbReference type="OrthoDB" id="4750212at2"/>
<evidence type="ECO:0000313" key="2">
    <source>
        <dbReference type="Proteomes" id="UP000245728"/>
    </source>
</evidence>
<dbReference type="InterPro" id="IPR017738">
    <property type="entry name" value="T6SS-assoc_VCA0118"/>
</dbReference>
<sequence>MKISILALIPLLLSGYGLAQSLPERLQRCQQIDSALKRLDCYDQLARKMAVPGSSTLENKKPKPNASKPVVAKVQNEKAKAKAEFGLTEAQKQKDKPKVDRIEAVVTKREKGPRGKWLITLDNGQIWKQNDGEYFPFPRNGAVYIEEGAFGTYYLSAETTNRMIKVKRLQ</sequence>
<proteinExistence type="predicted"/>
<dbReference type="AlphaFoldDB" id="A0A2S2E8J3"/>
<evidence type="ECO:0000313" key="1">
    <source>
        <dbReference type="EMBL" id="AWL13257.1"/>
    </source>
</evidence>
<name>A0A2S2E8J3_9ALTE</name>
<dbReference type="Pfam" id="PF11319">
    <property type="entry name" value="VasI"/>
    <property type="match status" value="1"/>
</dbReference>
<dbReference type="Proteomes" id="UP000245728">
    <property type="component" value="Chromosome"/>
</dbReference>
<dbReference type="RefSeq" id="WP_109340765.1">
    <property type="nucleotide sequence ID" value="NZ_CP029347.1"/>
</dbReference>
<accession>A0A2S2E8J3</accession>
<dbReference type="EMBL" id="CP029347">
    <property type="protein sequence ID" value="AWL13257.1"/>
    <property type="molecule type" value="Genomic_DNA"/>
</dbReference>
<dbReference type="KEGG" id="salh:HMF8227_02808"/>
<keyword evidence="2" id="KW-1185">Reference proteome</keyword>
<organism evidence="1 2">
    <name type="scientific">Saliniradius amylolyticus</name>
    <dbReference type="NCBI Taxonomy" id="2183582"/>
    <lineage>
        <taxon>Bacteria</taxon>
        <taxon>Pseudomonadati</taxon>
        <taxon>Pseudomonadota</taxon>
        <taxon>Gammaproteobacteria</taxon>
        <taxon>Alteromonadales</taxon>
        <taxon>Alteromonadaceae</taxon>
        <taxon>Saliniradius</taxon>
    </lineage>
</organism>
<protein>
    <submittedName>
        <fullName evidence="1">Uncharacterized protein</fullName>
    </submittedName>
</protein>
<gene>
    <name evidence="1" type="ORF">HMF8227_02808</name>
</gene>
<reference evidence="1 2" key="1">
    <citation type="submission" date="2018-05" db="EMBL/GenBank/DDBJ databases">
        <title>Salinimonas sp. HMF8227 Genome sequencing and assembly.</title>
        <authorList>
            <person name="Kang H."/>
            <person name="Kang J."/>
            <person name="Cha I."/>
            <person name="Kim H."/>
            <person name="Joh K."/>
        </authorList>
    </citation>
    <scope>NUCLEOTIDE SEQUENCE [LARGE SCALE GENOMIC DNA]</scope>
    <source>
        <strain evidence="1 2">HMF8227</strain>
    </source>
</reference>